<dbReference type="Proteomes" id="UP000642748">
    <property type="component" value="Unassembled WGS sequence"/>
</dbReference>
<dbReference type="Pfam" id="PF13581">
    <property type="entry name" value="HATPase_c_2"/>
    <property type="match status" value="1"/>
</dbReference>
<dbReference type="CDD" id="cd16936">
    <property type="entry name" value="HATPase_RsbW-like"/>
    <property type="match status" value="1"/>
</dbReference>
<organism evidence="3 4">
    <name type="scientific">Rugosimonospora africana</name>
    <dbReference type="NCBI Taxonomy" id="556532"/>
    <lineage>
        <taxon>Bacteria</taxon>
        <taxon>Bacillati</taxon>
        <taxon>Actinomycetota</taxon>
        <taxon>Actinomycetes</taxon>
        <taxon>Micromonosporales</taxon>
        <taxon>Micromonosporaceae</taxon>
        <taxon>Rugosimonospora</taxon>
    </lineage>
</organism>
<evidence type="ECO:0000313" key="3">
    <source>
        <dbReference type="EMBL" id="GIH14631.1"/>
    </source>
</evidence>
<dbReference type="InterPro" id="IPR036890">
    <property type="entry name" value="HATPase_C_sf"/>
</dbReference>
<dbReference type="SMART" id="SM00387">
    <property type="entry name" value="HATPase_c"/>
    <property type="match status" value="1"/>
</dbReference>
<dbReference type="InterPro" id="IPR003594">
    <property type="entry name" value="HATPase_dom"/>
</dbReference>
<keyword evidence="4" id="KW-1185">Reference proteome</keyword>
<dbReference type="AlphaFoldDB" id="A0A8J3QTL0"/>
<dbReference type="EMBL" id="BONZ01000027">
    <property type="protein sequence ID" value="GIH14631.1"/>
    <property type="molecule type" value="Genomic_DNA"/>
</dbReference>
<keyword evidence="1" id="KW-0808">Transferase</keyword>
<dbReference type="PANTHER" id="PTHR35526:SF3">
    <property type="entry name" value="ANTI-SIGMA-F FACTOR RSBW"/>
    <property type="match status" value="1"/>
</dbReference>
<evidence type="ECO:0000256" key="1">
    <source>
        <dbReference type="ARBA" id="ARBA00022527"/>
    </source>
</evidence>
<dbReference type="GO" id="GO:0004674">
    <property type="term" value="F:protein serine/threonine kinase activity"/>
    <property type="evidence" value="ECO:0007669"/>
    <property type="project" value="UniProtKB-KW"/>
</dbReference>
<dbReference type="RefSeq" id="WP_203918289.1">
    <property type="nucleotide sequence ID" value="NZ_BONZ01000027.1"/>
</dbReference>
<dbReference type="InterPro" id="IPR050267">
    <property type="entry name" value="Anti-sigma-factor_SerPK"/>
</dbReference>
<name>A0A8J3QTL0_9ACTN</name>
<reference evidence="3" key="1">
    <citation type="submission" date="2021-01" db="EMBL/GenBank/DDBJ databases">
        <title>Whole genome shotgun sequence of Rugosimonospora africana NBRC 104875.</title>
        <authorList>
            <person name="Komaki H."/>
            <person name="Tamura T."/>
        </authorList>
    </citation>
    <scope>NUCLEOTIDE SEQUENCE</scope>
    <source>
        <strain evidence="3">NBRC 104875</strain>
    </source>
</reference>
<gene>
    <name evidence="3" type="ORF">Raf01_28030</name>
</gene>
<feature type="domain" description="Histidine kinase/HSP90-like ATPase" evidence="2">
    <location>
        <begin position="51"/>
        <end position="146"/>
    </location>
</feature>
<evidence type="ECO:0000259" key="2">
    <source>
        <dbReference type="SMART" id="SM00387"/>
    </source>
</evidence>
<dbReference type="SUPFAM" id="SSF55874">
    <property type="entry name" value="ATPase domain of HSP90 chaperone/DNA topoisomerase II/histidine kinase"/>
    <property type="match status" value="1"/>
</dbReference>
<proteinExistence type="predicted"/>
<comment type="caution">
    <text evidence="3">The sequence shown here is derived from an EMBL/GenBank/DDBJ whole genome shotgun (WGS) entry which is preliminary data.</text>
</comment>
<keyword evidence="1" id="KW-0723">Serine/threonine-protein kinase</keyword>
<keyword evidence="1" id="KW-0418">Kinase</keyword>
<accession>A0A8J3QTL0</accession>
<protein>
    <recommendedName>
        <fullName evidence="2">Histidine kinase/HSP90-like ATPase domain-containing protein</fullName>
    </recommendedName>
</protein>
<dbReference type="Gene3D" id="3.30.565.10">
    <property type="entry name" value="Histidine kinase-like ATPase, C-terminal domain"/>
    <property type="match status" value="1"/>
</dbReference>
<evidence type="ECO:0000313" key="4">
    <source>
        <dbReference type="Proteomes" id="UP000642748"/>
    </source>
</evidence>
<sequence>MIPEREASGTAAAADSGPAEILLDQVFDRAGLVSLRSAVAAHSSALEIRRETVEHLVLAAYELASNAVRHGAGKGRLQISVAGGVLRCTVSDEGPGFPEPDQAGRVRPEPTASGGRGLWLVRCVADQLDIHSDANGTTAVAEFPLD</sequence>
<dbReference type="PANTHER" id="PTHR35526">
    <property type="entry name" value="ANTI-SIGMA-F FACTOR RSBW-RELATED"/>
    <property type="match status" value="1"/>
</dbReference>